<dbReference type="Pfam" id="PF21320">
    <property type="entry name" value="WHD_Rv2258c"/>
    <property type="match status" value="1"/>
</dbReference>
<dbReference type="Proteomes" id="UP000069705">
    <property type="component" value="Unassembled WGS sequence"/>
</dbReference>
<keyword evidence="1" id="KW-0732">Signal</keyword>
<dbReference type="Pfam" id="PF13847">
    <property type="entry name" value="Methyltransf_31"/>
    <property type="match status" value="1"/>
</dbReference>
<gene>
    <name evidence="4" type="ORF">RMCFA_2857</name>
</gene>
<sequence>MPRAAPVIAMVLPLMLSMAANFTRVKFCAEGGGRGSVVWAGVMANGTDQQAITESAEDFSERITAAIDNAGLTLLLSIGHQTGLFDAMAKLPSATSAEIAEAAGLDERYVREWLGGMAAGRVVDYDAEASTYRLPGHRAAALTRDSGLGNLARLAQYVPLMCEVEQKILGCFRDGGGLSYDDYPRFHTVMAERSGEVFDAALVDVVLPLVDGLPQRLEDGIDVADFGCGSGYAIGLMARAYPASRFTGIDFSEEATATGAAQAAQRGLTNVSFLPADLAELDVTAAYDLITAFDAIHDQAQPARVLENIYRALRPGGVLLMADIKASSRLEDNIGVAMSTYRYAVSLTHCMSVSLGLGGAGLGTMWGRQLAVSMLADAGFADVEVAEIEQDPSNYYYLARK</sequence>
<protein>
    <submittedName>
        <fullName evidence="4">Transcriptional regulator</fullName>
    </submittedName>
</protein>
<name>A0A100WRB1_MYCFO</name>
<dbReference type="AlphaFoldDB" id="A0A100WRB1"/>
<dbReference type="InterPro" id="IPR025714">
    <property type="entry name" value="Methyltranfer_dom"/>
</dbReference>
<dbReference type="InterPro" id="IPR048711">
    <property type="entry name" value="WHD_Rv2258c"/>
</dbReference>
<evidence type="ECO:0000256" key="1">
    <source>
        <dbReference type="SAM" id="SignalP"/>
    </source>
</evidence>
<dbReference type="PANTHER" id="PTHR45128">
    <property type="entry name" value="METHYLTRANSFERASE TYPE 11"/>
    <property type="match status" value="1"/>
</dbReference>
<accession>A0A100WRB1</accession>
<dbReference type="EMBL" id="BCSZ01000029">
    <property type="protein sequence ID" value="GAT02745.1"/>
    <property type="molecule type" value="Genomic_DNA"/>
</dbReference>
<dbReference type="SUPFAM" id="SSF53335">
    <property type="entry name" value="S-adenosyl-L-methionine-dependent methyltransferases"/>
    <property type="match status" value="1"/>
</dbReference>
<feature type="chain" id="PRO_5007090418" evidence="1">
    <location>
        <begin position="20"/>
        <end position="401"/>
    </location>
</feature>
<dbReference type="CDD" id="cd02440">
    <property type="entry name" value="AdoMet_MTases"/>
    <property type="match status" value="1"/>
</dbReference>
<reference evidence="5" key="2">
    <citation type="submission" date="2016-02" db="EMBL/GenBank/DDBJ databases">
        <title>Draft genome sequence of five rapidly growing Mycobacterium species.</title>
        <authorList>
            <person name="Katahira K."/>
            <person name="Gotou Y."/>
            <person name="Iida K."/>
            <person name="Ogura Y."/>
            <person name="Hayashi T."/>
        </authorList>
    </citation>
    <scope>NUCLEOTIDE SEQUENCE [LARGE SCALE GENOMIC DNA]</scope>
    <source>
        <strain evidence="5">JCM6368</strain>
    </source>
</reference>
<dbReference type="InterPro" id="IPR053173">
    <property type="entry name" value="SAM-binding_MTase"/>
</dbReference>
<evidence type="ECO:0000259" key="2">
    <source>
        <dbReference type="Pfam" id="PF13847"/>
    </source>
</evidence>
<evidence type="ECO:0000313" key="4">
    <source>
        <dbReference type="EMBL" id="GAT02745.1"/>
    </source>
</evidence>
<organism evidence="4 5">
    <name type="scientific">Mycolicibacterium fortuitum subsp. acetamidolyticum</name>
    <dbReference type="NCBI Taxonomy" id="144550"/>
    <lineage>
        <taxon>Bacteria</taxon>
        <taxon>Bacillati</taxon>
        <taxon>Actinomycetota</taxon>
        <taxon>Actinomycetes</taxon>
        <taxon>Mycobacteriales</taxon>
        <taxon>Mycobacteriaceae</taxon>
        <taxon>Mycolicibacterium</taxon>
    </lineage>
</organism>
<feature type="domain" description="Methyltransferase" evidence="2">
    <location>
        <begin position="218"/>
        <end position="341"/>
    </location>
</feature>
<evidence type="ECO:0000259" key="3">
    <source>
        <dbReference type="Pfam" id="PF21320"/>
    </source>
</evidence>
<evidence type="ECO:0000313" key="5">
    <source>
        <dbReference type="Proteomes" id="UP000069705"/>
    </source>
</evidence>
<proteinExistence type="predicted"/>
<dbReference type="PANTHER" id="PTHR45128:SF1">
    <property type="entry name" value="S-ADENOSYLMETHIONINE-DEPENDENT METHYLTRANSFERASE RV2258C"/>
    <property type="match status" value="1"/>
</dbReference>
<dbReference type="InterPro" id="IPR029063">
    <property type="entry name" value="SAM-dependent_MTases_sf"/>
</dbReference>
<comment type="caution">
    <text evidence="4">The sequence shown here is derived from an EMBL/GenBank/DDBJ whole genome shotgun (WGS) entry which is preliminary data.</text>
</comment>
<feature type="domain" description="S-adenosylmethionine-dependent methyltransferase Rv2258c-like winged HTH" evidence="3">
    <location>
        <begin position="70"/>
        <end position="144"/>
    </location>
</feature>
<feature type="signal peptide" evidence="1">
    <location>
        <begin position="1"/>
        <end position="19"/>
    </location>
</feature>
<reference evidence="4 5" key="1">
    <citation type="journal article" date="2016" name="Genome Announc.">
        <title>Draft Genome Sequences of Five Rapidly Growing Mycobacterium Species, M. thermoresistibile, M. fortuitum subsp. acetamidolyticum, M. canariasense, M. brisbanense, and M. novocastrense.</title>
        <authorList>
            <person name="Katahira K."/>
            <person name="Ogura Y."/>
            <person name="Gotoh Y."/>
            <person name="Hayashi T."/>
        </authorList>
    </citation>
    <scope>NUCLEOTIDE SEQUENCE [LARGE SCALE GENOMIC DNA]</scope>
    <source>
        <strain evidence="4 5">JCM6368</strain>
    </source>
</reference>
<dbReference type="Gene3D" id="3.40.50.150">
    <property type="entry name" value="Vaccinia Virus protein VP39"/>
    <property type="match status" value="1"/>
</dbReference>